<gene>
    <name evidence="1" type="ORF">PACLA_8A007963</name>
</gene>
<sequence>MSYLQKFVCHLYGQENEIDVDNARHNLFRMGNCTEETLPPTSGSLVQHIHCANYESYVRHRCMVQFITAGSPDGHGWYIKNGQTTFDSDYRTRHNRKYHADRLKKHQHIPYKNAGAPANPLQKYLLTKAASSSSTLQELSSSSHQESGIGTITRGELFEQEHTISSPILLTGTSQSARNLSRDNYKKADKSKDPPACPKFQLTRLTNNTASAEVALYSIDVEETVNGFAKEAHCKINREELNSVETEETADQLANQASREINSEELSSVRVKQGETIEANGSSCELHTDMNDCLVSFMSADLQNKIINSIGNQLQKVIVGKINAAGMYSIAMDCIQTVLMQINCRLLFVT</sequence>
<protein>
    <submittedName>
        <fullName evidence="1">Uncharacterized protein</fullName>
    </submittedName>
</protein>
<comment type="caution">
    <text evidence="1">The sequence shown here is derived from an EMBL/GenBank/DDBJ whole genome shotgun (WGS) entry which is preliminary data.</text>
</comment>
<organism evidence="1 2">
    <name type="scientific">Paramuricea clavata</name>
    <name type="common">Red gorgonian</name>
    <name type="synonym">Violescent sea-whip</name>
    <dbReference type="NCBI Taxonomy" id="317549"/>
    <lineage>
        <taxon>Eukaryota</taxon>
        <taxon>Metazoa</taxon>
        <taxon>Cnidaria</taxon>
        <taxon>Anthozoa</taxon>
        <taxon>Octocorallia</taxon>
        <taxon>Malacalcyonacea</taxon>
        <taxon>Plexauridae</taxon>
        <taxon>Paramuricea</taxon>
    </lineage>
</organism>
<dbReference type="EMBL" id="CACRXK020000468">
    <property type="protein sequence ID" value="CAB3982117.1"/>
    <property type="molecule type" value="Genomic_DNA"/>
</dbReference>
<evidence type="ECO:0000313" key="2">
    <source>
        <dbReference type="Proteomes" id="UP001152795"/>
    </source>
</evidence>
<evidence type="ECO:0000313" key="1">
    <source>
        <dbReference type="EMBL" id="CAB3982117.1"/>
    </source>
</evidence>
<dbReference type="OrthoDB" id="8195485at2759"/>
<dbReference type="AlphaFoldDB" id="A0A7D9DCR8"/>
<reference evidence="1" key="1">
    <citation type="submission" date="2020-04" db="EMBL/GenBank/DDBJ databases">
        <authorList>
            <person name="Alioto T."/>
            <person name="Alioto T."/>
            <person name="Gomez Garrido J."/>
        </authorList>
    </citation>
    <scope>NUCLEOTIDE SEQUENCE</scope>
    <source>
        <strain evidence="1">A484AB</strain>
    </source>
</reference>
<keyword evidence="2" id="KW-1185">Reference proteome</keyword>
<accession>A0A7D9DCR8</accession>
<dbReference type="Proteomes" id="UP001152795">
    <property type="component" value="Unassembled WGS sequence"/>
</dbReference>
<name>A0A7D9DCR8_PARCT</name>
<proteinExistence type="predicted"/>